<dbReference type="PATRIC" id="fig|286156.4.peg.1278"/>
<accession>A0A1C0U6X4</accession>
<proteinExistence type="predicted"/>
<dbReference type="EMBL" id="LOMY01000035">
    <property type="protein sequence ID" value="OCQ53667.1"/>
    <property type="molecule type" value="Genomic_DNA"/>
</dbReference>
<organism evidence="1 2">
    <name type="scientific">Photorhabdus australis subsp. thailandensis</name>
    <dbReference type="NCBI Taxonomy" id="2805096"/>
    <lineage>
        <taxon>Bacteria</taxon>
        <taxon>Pseudomonadati</taxon>
        <taxon>Pseudomonadota</taxon>
        <taxon>Gammaproteobacteria</taxon>
        <taxon>Enterobacterales</taxon>
        <taxon>Morganellaceae</taxon>
        <taxon>Photorhabdus</taxon>
    </lineage>
</organism>
<comment type="caution">
    <text evidence="1">The sequence shown here is derived from an EMBL/GenBank/DDBJ whole genome shotgun (WGS) entry which is preliminary data.</text>
</comment>
<keyword evidence="2" id="KW-1185">Reference proteome</keyword>
<sequence length="69" mass="7719">MIYLPVHIEEGYLNIAEDVIPVSTELNTGTIIVSKNEYHCLDKADQQASNDLEIILADLGILPLYSEMK</sequence>
<dbReference type="Proteomes" id="UP000093476">
    <property type="component" value="Unassembled WGS sequence"/>
</dbReference>
<evidence type="ECO:0000313" key="2">
    <source>
        <dbReference type="Proteomes" id="UP000093476"/>
    </source>
</evidence>
<name>A0A1C0U6X4_9GAMM</name>
<evidence type="ECO:0008006" key="3">
    <source>
        <dbReference type="Google" id="ProtNLM"/>
    </source>
</evidence>
<evidence type="ECO:0000313" key="1">
    <source>
        <dbReference type="EMBL" id="OCQ53667.1"/>
    </source>
</evidence>
<gene>
    <name evidence="1" type="ORF">Ppb6_01120</name>
</gene>
<dbReference type="AlphaFoldDB" id="A0A1C0U6X4"/>
<reference evidence="1 2" key="1">
    <citation type="submission" date="2015-12" db="EMBL/GenBank/DDBJ databases">
        <title>Genome comparisons provide insights into the role of secondary metabolites in the pathogenic phase of the Photorhabdus life cycle.</title>
        <authorList>
            <person name="Tobias N.J."/>
            <person name="Mishra B."/>
            <person name="Gupta D.K."/>
            <person name="Thines M."/>
            <person name="Stinear T.P."/>
            <person name="Bode H.B."/>
        </authorList>
    </citation>
    <scope>NUCLEOTIDE SEQUENCE [LARGE SCALE GENOMIC DNA]</scope>
    <source>
        <strain evidence="1 2">PB68.1</strain>
    </source>
</reference>
<protein>
    <recommendedName>
        <fullName evidence="3">Immunity protein 52 domain-containing protein</fullName>
    </recommendedName>
</protein>